<comment type="subcellular location">
    <subcellularLocation>
        <location evidence="1">Cell membrane</location>
        <topology evidence="1">Multi-pass membrane protein</topology>
    </subcellularLocation>
</comment>
<dbReference type="GO" id="GO:0022857">
    <property type="term" value="F:transmembrane transporter activity"/>
    <property type="evidence" value="ECO:0007669"/>
    <property type="project" value="TreeGrafter"/>
</dbReference>
<evidence type="ECO:0000256" key="7">
    <source>
        <dbReference type="SAM" id="Phobius"/>
    </source>
</evidence>
<feature type="domain" description="ABC3 transporter permease C-terminal" evidence="8">
    <location>
        <begin position="722"/>
        <end position="835"/>
    </location>
</feature>
<dbReference type="Pfam" id="PF12704">
    <property type="entry name" value="MacB_PCD"/>
    <property type="match status" value="1"/>
</dbReference>
<feature type="transmembrane region" description="Helical" evidence="7">
    <location>
        <begin position="433"/>
        <end position="456"/>
    </location>
</feature>
<dbReference type="PANTHER" id="PTHR30572">
    <property type="entry name" value="MEMBRANE COMPONENT OF TRANSPORTER-RELATED"/>
    <property type="match status" value="1"/>
</dbReference>
<gene>
    <name evidence="10" type="ORF">AVDCRST_MAG87-245</name>
</gene>
<feature type="transmembrane region" description="Helical" evidence="7">
    <location>
        <begin position="305"/>
        <end position="333"/>
    </location>
</feature>
<reference evidence="10" key="1">
    <citation type="submission" date="2020-02" db="EMBL/GenBank/DDBJ databases">
        <authorList>
            <person name="Meier V. D."/>
        </authorList>
    </citation>
    <scope>NUCLEOTIDE SEQUENCE</scope>
    <source>
        <strain evidence="10">AVDCRST_MAG87</strain>
    </source>
</reference>
<evidence type="ECO:0000256" key="3">
    <source>
        <dbReference type="ARBA" id="ARBA00022692"/>
    </source>
</evidence>
<proteinExistence type="inferred from homology"/>
<dbReference type="InterPro" id="IPR050250">
    <property type="entry name" value="Macrolide_Exporter_MacB"/>
</dbReference>
<feature type="transmembrane region" description="Helical" evidence="7">
    <location>
        <begin position="764"/>
        <end position="785"/>
    </location>
</feature>
<dbReference type="Pfam" id="PF02687">
    <property type="entry name" value="FtsX"/>
    <property type="match status" value="2"/>
</dbReference>
<sequence>MAFRVLIQPRAHARRLLAVALAIVLGIAFLTATLLFGRVLDDTFRNTIGSEYRNIDMVVEPLDRPLTDATVRDIGAIPGVAEVDPRALVWIPISGGSGQEGLMISNLPATSALRANLTLEEGRLPEDAAEIVLLKDEARAYRIAIGDSLRLADPATGNPSAAIGPVTLVGTLRGDSRLGIVESAGYMTAEAIAALPASFYGNEYAALHVVANPDTGAGTLAESLQRELGSTGVATPADVFIDGQISEYRSSTALMTRALLAFAFVSLVVAGIVISNTFMILIAQRTREIALFRCAGATRSQIRRAVLAEALIVGLAGAISGVALATVLANLGLAVAGRVLDYESLPSVVTPGIGAILLAVLAGAGMTLAAVWAPARAATGVSPLDALRSSATTVTENRPSRGKLALSVALFGGGWILMGIGAALGFAGSLAGGVLIGVGGGAIAFLGALLGTGLFVPRFVSVLGGLSERVGGPTARIAAANSLRNPRRTSSTAAALIIGVTLVTMMVVGADSLKAGLAAGVDERATTDLNIGSQGNAGSGSPLSDRFLADVAAIDGVEGIAATVGVDGSVAGANTTEELTTLMMAVDPAEARSVRRDTATFDSFGPGTVLLPPWIATQQSIASGEEVTVTAGDKRARLTATVADSVESVYLTAMDAASLFPAMERTGAWIDLDDGANADNVVESIYAIADRTGDPVFVDAVVDYRAQIESALDVMLLIVTGLLAVAVAIALVGVGNTLSLSVLERRRESATLRALGFTRRQLQSMMAIEGMLIAGVGGVIGVVLGTSFGWIGTITLTASEFGVRLAFPALQLLAILAIAVMAGLLASILPGRVAAAESVVAGLAHA</sequence>
<protein>
    <submittedName>
        <fullName evidence="10">ABC transporter, fused permease protein</fullName>
    </submittedName>
</protein>
<accession>A0A6J4U7Y4</accession>
<evidence type="ECO:0000259" key="9">
    <source>
        <dbReference type="Pfam" id="PF12704"/>
    </source>
</evidence>
<evidence type="ECO:0000256" key="1">
    <source>
        <dbReference type="ARBA" id="ARBA00004651"/>
    </source>
</evidence>
<evidence type="ECO:0000256" key="4">
    <source>
        <dbReference type="ARBA" id="ARBA00022989"/>
    </source>
</evidence>
<feature type="transmembrane region" description="Helical" evidence="7">
    <location>
        <begin position="259"/>
        <end position="284"/>
    </location>
</feature>
<evidence type="ECO:0000256" key="5">
    <source>
        <dbReference type="ARBA" id="ARBA00023136"/>
    </source>
</evidence>
<keyword evidence="4 7" id="KW-1133">Transmembrane helix</keyword>
<evidence type="ECO:0000256" key="6">
    <source>
        <dbReference type="ARBA" id="ARBA00038076"/>
    </source>
</evidence>
<keyword evidence="2" id="KW-1003">Cell membrane</keyword>
<organism evidence="10">
    <name type="scientific">uncultured Thermomicrobiales bacterium</name>
    <dbReference type="NCBI Taxonomy" id="1645740"/>
    <lineage>
        <taxon>Bacteria</taxon>
        <taxon>Pseudomonadati</taxon>
        <taxon>Thermomicrobiota</taxon>
        <taxon>Thermomicrobia</taxon>
        <taxon>Thermomicrobiales</taxon>
        <taxon>environmental samples</taxon>
    </lineage>
</organism>
<feature type="transmembrane region" description="Helical" evidence="7">
    <location>
        <begin position="492"/>
        <end position="510"/>
    </location>
</feature>
<name>A0A6J4U7Y4_9BACT</name>
<feature type="transmembrane region" description="Helical" evidence="7">
    <location>
        <begin position="805"/>
        <end position="829"/>
    </location>
</feature>
<evidence type="ECO:0000313" key="10">
    <source>
        <dbReference type="EMBL" id="CAA9543061.1"/>
    </source>
</evidence>
<dbReference type="InterPro" id="IPR003838">
    <property type="entry name" value="ABC3_permease_C"/>
</dbReference>
<dbReference type="GO" id="GO:0005886">
    <property type="term" value="C:plasma membrane"/>
    <property type="evidence" value="ECO:0007669"/>
    <property type="project" value="UniProtKB-SubCell"/>
</dbReference>
<keyword evidence="5 7" id="KW-0472">Membrane</keyword>
<feature type="domain" description="ABC3 transporter permease C-terminal" evidence="8">
    <location>
        <begin position="261"/>
        <end position="382"/>
    </location>
</feature>
<dbReference type="InterPro" id="IPR025857">
    <property type="entry name" value="MacB_PCD"/>
</dbReference>
<keyword evidence="3 7" id="KW-0812">Transmembrane</keyword>
<feature type="domain" description="MacB-like periplasmic core" evidence="9">
    <location>
        <begin position="19"/>
        <end position="224"/>
    </location>
</feature>
<dbReference type="EMBL" id="CADCWJ010000064">
    <property type="protein sequence ID" value="CAA9543061.1"/>
    <property type="molecule type" value="Genomic_DNA"/>
</dbReference>
<evidence type="ECO:0000259" key="8">
    <source>
        <dbReference type="Pfam" id="PF02687"/>
    </source>
</evidence>
<feature type="transmembrane region" description="Helical" evidence="7">
    <location>
        <begin position="353"/>
        <end position="373"/>
    </location>
</feature>
<feature type="transmembrane region" description="Helical" evidence="7">
    <location>
        <begin position="404"/>
        <end position="427"/>
    </location>
</feature>
<comment type="similarity">
    <text evidence="6">Belongs to the ABC-4 integral membrane protein family.</text>
</comment>
<dbReference type="AlphaFoldDB" id="A0A6J4U7Y4"/>
<dbReference type="PANTHER" id="PTHR30572:SF4">
    <property type="entry name" value="ABC TRANSPORTER PERMEASE YTRF"/>
    <property type="match status" value="1"/>
</dbReference>
<evidence type="ECO:0000256" key="2">
    <source>
        <dbReference type="ARBA" id="ARBA00022475"/>
    </source>
</evidence>
<feature type="transmembrane region" description="Helical" evidence="7">
    <location>
        <begin position="714"/>
        <end position="743"/>
    </location>
</feature>